<comment type="caution">
    <text evidence="2">The sequence shown here is derived from an EMBL/GenBank/DDBJ whole genome shotgun (WGS) entry which is preliminary data.</text>
</comment>
<name>A0A397T4E1_9GLOM</name>
<dbReference type="OrthoDB" id="2343490at2759"/>
<evidence type="ECO:0000256" key="1">
    <source>
        <dbReference type="SAM" id="MobiDB-lite"/>
    </source>
</evidence>
<proteinExistence type="predicted"/>
<feature type="compositionally biased region" description="Basic and acidic residues" evidence="1">
    <location>
        <begin position="46"/>
        <end position="65"/>
    </location>
</feature>
<accession>A0A397T4E1</accession>
<sequence length="123" mass="14459">MSTSLTKEVIQNDWEFYNDIDEYMKSDPSVHEPITSDCIRGVKHKIQDNLSDDKNDHNESEEQKSKQIGGGKENIIEEFQSLVKEQTATIIETMDCQHIHTTEIQQKQHDEQMEIFKQFLLKF</sequence>
<evidence type="ECO:0000313" key="3">
    <source>
        <dbReference type="Proteomes" id="UP000265703"/>
    </source>
</evidence>
<feature type="region of interest" description="Disordered" evidence="1">
    <location>
        <begin position="46"/>
        <end position="73"/>
    </location>
</feature>
<dbReference type="EMBL" id="QKYT01000120">
    <property type="protein sequence ID" value="RIA92692.1"/>
    <property type="molecule type" value="Genomic_DNA"/>
</dbReference>
<reference evidence="2 3" key="1">
    <citation type="submission" date="2018-06" db="EMBL/GenBank/DDBJ databases">
        <title>Comparative genomics reveals the genomic features of Rhizophagus irregularis, R. cerebriforme, R. diaphanum and Gigaspora rosea, and their symbiotic lifestyle signature.</title>
        <authorList>
            <person name="Morin E."/>
            <person name="San Clemente H."/>
            <person name="Chen E.C.H."/>
            <person name="De La Providencia I."/>
            <person name="Hainaut M."/>
            <person name="Kuo A."/>
            <person name="Kohler A."/>
            <person name="Murat C."/>
            <person name="Tang N."/>
            <person name="Roy S."/>
            <person name="Loubradou J."/>
            <person name="Henrissat B."/>
            <person name="Grigoriev I.V."/>
            <person name="Corradi N."/>
            <person name="Roux C."/>
            <person name="Martin F.M."/>
        </authorList>
    </citation>
    <scope>NUCLEOTIDE SEQUENCE [LARGE SCALE GENOMIC DNA]</scope>
    <source>
        <strain evidence="2 3">DAOM 227022</strain>
    </source>
</reference>
<evidence type="ECO:0000313" key="2">
    <source>
        <dbReference type="EMBL" id="RIA92692.1"/>
    </source>
</evidence>
<keyword evidence="3" id="KW-1185">Reference proteome</keyword>
<gene>
    <name evidence="2" type="ORF">C1645_820365</name>
</gene>
<dbReference type="AlphaFoldDB" id="A0A397T4E1"/>
<organism evidence="2 3">
    <name type="scientific">Glomus cerebriforme</name>
    <dbReference type="NCBI Taxonomy" id="658196"/>
    <lineage>
        <taxon>Eukaryota</taxon>
        <taxon>Fungi</taxon>
        <taxon>Fungi incertae sedis</taxon>
        <taxon>Mucoromycota</taxon>
        <taxon>Glomeromycotina</taxon>
        <taxon>Glomeromycetes</taxon>
        <taxon>Glomerales</taxon>
        <taxon>Glomeraceae</taxon>
        <taxon>Glomus</taxon>
    </lineage>
</organism>
<dbReference type="Proteomes" id="UP000265703">
    <property type="component" value="Unassembled WGS sequence"/>
</dbReference>
<protein>
    <submittedName>
        <fullName evidence="2">Uncharacterized protein</fullName>
    </submittedName>
</protein>